<dbReference type="EMBL" id="CM037017">
    <property type="protein sequence ID" value="KAH7676503.1"/>
    <property type="molecule type" value="Genomic_DNA"/>
</dbReference>
<comment type="caution">
    <text evidence="1">The sequence shown here is derived from an EMBL/GenBank/DDBJ whole genome shotgun (WGS) entry which is preliminary data.</text>
</comment>
<accession>A0ACB7VQ43</accession>
<proteinExistence type="predicted"/>
<name>A0ACB7VQ43_DIOAL</name>
<gene>
    <name evidence="1" type="ORF">IHE45_07G020800</name>
</gene>
<dbReference type="Proteomes" id="UP000827976">
    <property type="component" value="Chromosome 7"/>
</dbReference>
<keyword evidence="2" id="KW-1185">Reference proteome</keyword>
<sequence length="407" mass="44809">MVVGGSSSARVHGVDRFYNPPAMRRQLLLQQQKLQEQPSAAAAQPQKAVRPRTKPAAPVVEVREAENRAESDDSSAKPSASGSSSSSSVSSTSSSPLLLPPSPAGNLERFIEFTSPSVAAQYFSKTSVRGRRNRDGADLCPYFNLEDLWESFAEWSAYGAGVPLVLNGRDSVVQYYVPYLSALQIYVDSSRSGLRSRCPGEESVGDIGQGTSSDGSEGDANQFSRQNRDDPANDTEISNQPERPIFEYLERDPPYGREPLADKISSLASRFPDLKTYRSCDLHPSSWISVAWYPIYRIPIGPTLRDLDACFLTFHLLATPIKTNSSGPNKDRPSSSARKSGGANGMSTKLHLPVFGLSSYKFKGSIWTSDSDAEQQQVTSLQETADKWLRDRQVNHPDFRFFASHLR</sequence>
<evidence type="ECO:0000313" key="1">
    <source>
        <dbReference type="EMBL" id="KAH7676503.1"/>
    </source>
</evidence>
<organism evidence="1 2">
    <name type="scientific">Dioscorea alata</name>
    <name type="common">Purple yam</name>
    <dbReference type="NCBI Taxonomy" id="55571"/>
    <lineage>
        <taxon>Eukaryota</taxon>
        <taxon>Viridiplantae</taxon>
        <taxon>Streptophyta</taxon>
        <taxon>Embryophyta</taxon>
        <taxon>Tracheophyta</taxon>
        <taxon>Spermatophyta</taxon>
        <taxon>Magnoliopsida</taxon>
        <taxon>Liliopsida</taxon>
        <taxon>Dioscoreales</taxon>
        <taxon>Dioscoreaceae</taxon>
        <taxon>Dioscorea</taxon>
    </lineage>
</organism>
<protein>
    <submittedName>
        <fullName evidence="1">Uncharacterized protein</fullName>
    </submittedName>
</protein>
<reference evidence="2" key="1">
    <citation type="journal article" date="2022" name="Nat. Commun.">
        <title>Chromosome evolution and the genetic basis of agronomically important traits in greater yam.</title>
        <authorList>
            <person name="Bredeson J.V."/>
            <person name="Lyons J.B."/>
            <person name="Oniyinde I.O."/>
            <person name="Okereke N.R."/>
            <person name="Kolade O."/>
            <person name="Nnabue I."/>
            <person name="Nwadili C.O."/>
            <person name="Hribova E."/>
            <person name="Parker M."/>
            <person name="Nwogha J."/>
            <person name="Shu S."/>
            <person name="Carlson J."/>
            <person name="Kariba R."/>
            <person name="Muthemba S."/>
            <person name="Knop K."/>
            <person name="Barton G.J."/>
            <person name="Sherwood A.V."/>
            <person name="Lopez-Montes A."/>
            <person name="Asiedu R."/>
            <person name="Jamnadass R."/>
            <person name="Muchugi A."/>
            <person name="Goodstein D."/>
            <person name="Egesi C.N."/>
            <person name="Featherston J."/>
            <person name="Asfaw A."/>
            <person name="Simpson G.G."/>
            <person name="Dolezel J."/>
            <person name="Hendre P.S."/>
            <person name="Van Deynze A."/>
            <person name="Kumar P.L."/>
            <person name="Obidiegwu J.E."/>
            <person name="Bhattacharjee R."/>
            <person name="Rokhsar D.S."/>
        </authorList>
    </citation>
    <scope>NUCLEOTIDE SEQUENCE [LARGE SCALE GENOMIC DNA]</scope>
    <source>
        <strain evidence="2">cv. TDa95/00328</strain>
    </source>
</reference>
<evidence type="ECO:0000313" key="2">
    <source>
        <dbReference type="Proteomes" id="UP000827976"/>
    </source>
</evidence>